<evidence type="ECO:0000259" key="7">
    <source>
        <dbReference type="PROSITE" id="PS50175"/>
    </source>
</evidence>
<dbReference type="GO" id="GO:0016779">
    <property type="term" value="F:nucleotidyltransferase activity"/>
    <property type="evidence" value="ECO:0007669"/>
    <property type="project" value="UniProtKB-KW"/>
</dbReference>
<dbReference type="SUPFAM" id="SSF50630">
    <property type="entry name" value="Acid proteases"/>
    <property type="match status" value="1"/>
</dbReference>
<dbReference type="CDD" id="cd00303">
    <property type="entry name" value="retropepsin_like"/>
    <property type="match status" value="1"/>
</dbReference>
<dbReference type="CDD" id="cd09274">
    <property type="entry name" value="RNase_HI_RT_Ty3"/>
    <property type="match status" value="1"/>
</dbReference>
<dbReference type="InterPro" id="IPR041577">
    <property type="entry name" value="RT_RNaseH_2"/>
</dbReference>
<reference evidence="9 10" key="1">
    <citation type="journal article" date="2021" name="Sci. Rep.">
        <title>The genome of the diatom Chaetoceros tenuissimus carries an ancient integrated fragment of an extant virus.</title>
        <authorList>
            <person name="Hongo Y."/>
            <person name="Kimura K."/>
            <person name="Takaki Y."/>
            <person name="Yoshida Y."/>
            <person name="Baba S."/>
            <person name="Kobayashi G."/>
            <person name="Nagasaki K."/>
            <person name="Hano T."/>
            <person name="Tomaru Y."/>
        </authorList>
    </citation>
    <scope>NUCLEOTIDE SEQUENCE [LARGE SCALE GENOMIC DNA]</scope>
    <source>
        <strain evidence="9 10">NIES-3715</strain>
    </source>
</reference>
<dbReference type="Pfam" id="PF00077">
    <property type="entry name" value="RVP"/>
    <property type="match status" value="1"/>
</dbReference>
<dbReference type="InterPro" id="IPR000477">
    <property type="entry name" value="RT_dom"/>
</dbReference>
<evidence type="ECO:0000256" key="4">
    <source>
        <dbReference type="ARBA" id="ARBA00022759"/>
    </source>
</evidence>
<dbReference type="Gene3D" id="3.30.70.270">
    <property type="match status" value="2"/>
</dbReference>
<name>A0AAD3CQB5_9STRA</name>
<keyword evidence="2" id="KW-0548">Nucleotidyltransferase</keyword>
<dbReference type="EMBL" id="BLLK01000033">
    <property type="protein sequence ID" value="GFH49195.1"/>
    <property type="molecule type" value="Genomic_DNA"/>
</dbReference>
<dbReference type="PROSITE" id="PS50175">
    <property type="entry name" value="ASP_PROT_RETROV"/>
    <property type="match status" value="1"/>
</dbReference>
<dbReference type="CDD" id="cd01647">
    <property type="entry name" value="RT_LTR"/>
    <property type="match status" value="1"/>
</dbReference>
<protein>
    <recommendedName>
        <fullName evidence="11">Reverse transcriptase</fullName>
    </recommendedName>
</protein>
<dbReference type="InterPro" id="IPR050951">
    <property type="entry name" value="Retrovirus_Pol_polyprotein"/>
</dbReference>
<dbReference type="PANTHER" id="PTHR37984">
    <property type="entry name" value="PROTEIN CBG26694"/>
    <property type="match status" value="1"/>
</dbReference>
<dbReference type="SUPFAM" id="SSF56672">
    <property type="entry name" value="DNA/RNA polymerases"/>
    <property type="match status" value="1"/>
</dbReference>
<feature type="domain" description="Peptidase A2" evidence="7">
    <location>
        <begin position="95"/>
        <end position="178"/>
    </location>
</feature>
<evidence type="ECO:0008006" key="11">
    <source>
        <dbReference type="Google" id="ProtNLM"/>
    </source>
</evidence>
<evidence type="ECO:0000256" key="2">
    <source>
        <dbReference type="ARBA" id="ARBA00022695"/>
    </source>
</evidence>
<dbReference type="Pfam" id="PF00078">
    <property type="entry name" value="RVT_1"/>
    <property type="match status" value="1"/>
</dbReference>
<evidence type="ECO:0000313" key="9">
    <source>
        <dbReference type="EMBL" id="GFH49195.1"/>
    </source>
</evidence>
<evidence type="ECO:0000256" key="1">
    <source>
        <dbReference type="ARBA" id="ARBA00022679"/>
    </source>
</evidence>
<gene>
    <name evidence="9" type="ORF">CTEN210_05671</name>
</gene>
<keyword evidence="10" id="KW-1185">Reference proteome</keyword>
<dbReference type="InterPro" id="IPR018061">
    <property type="entry name" value="Retropepsins"/>
</dbReference>
<dbReference type="InterPro" id="IPR001995">
    <property type="entry name" value="Peptidase_A2_cat"/>
</dbReference>
<evidence type="ECO:0000313" key="10">
    <source>
        <dbReference type="Proteomes" id="UP001054902"/>
    </source>
</evidence>
<dbReference type="Gene3D" id="2.40.70.10">
    <property type="entry name" value="Acid Proteases"/>
    <property type="match status" value="1"/>
</dbReference>
<dbReference type="GO" id="GO:0004519">
    <property type="term" value="F:endonuclease activity"/>
    <property type="evidence" value="ECO:0007669"/>
    <property type="project" value="UniProtKB-KW"/>
</dbReference>
<evidence type="ECO:0000256" key="3">
    <source>
        <dbReference type="ARBA" id="ARBA00022722"/>
    </source>
</evidence>
<keyword evidence="5" id="KW-0378">Hydrolase</keyword>
<dbReference type="Pfam" id="PF17919">
    <property type="entry name" value="RT_RNaseH_2"/>
    <property type="match status" value="1"/>
</dbReference>
<dbReference type="PROSITE" id="PS50878">
    <property type="entry name" value="RT_POL"/>
    <property type="match status" value="1"/>
</dbReference>
<evidence type="ECO:0000259" key="8">
    <source>
        <dbReference type="PROSITE" id="PS50878"/>
    </source>
</evidence>
<dbReference type="GO" id="GO:0004190">
    <property type="term" value="F:aspartic-type endopeptidase activity"/>
    <property type="evidence" value="ECO:0007669"/>
    <property type="project" value="InterPro"/>
</dbReference>
<dbReference type="InterPro" id="IPR043502">
    <property type="entry name" value="DNA/RNA_pol_sf"/>
</dbReference>
<organism evidence="9 10">
    <name type="scientific">Chaetoceros tenuissimus</name>
    <dbReference type="NCBI Taxonomy" id="426638"/>
    <lineage>
        <taxon>Eukaryota</taxon>
        <taxon>Sar</taxon>
        <taxon>Stramenopiles</taxon>
        <taxon>Ochrophyta</taxon>
        <taxon>Bacillariophyta</taxon>
        <taxon>Coscinodiscophyceae</taxon>
        <taxon>Chaetocerotophycidae</taxon>
        <taxon>Chaetocerotales</taxon>
        <taxon>Chaetocerotaceae</taxon>
        <taxon>Chaetoceros</taxon>
    </lineage>
</organism>
<accession>A0AAD3CQB5</accession>
<comment type="caution">
    <text evidence="9">The sequence shown here is derived from an EMBL/GenBank/DDBJ whole genome shotgun (WGS) entry which is preliminary data.</text>
</comment>
<keyword evidence="3" id="KW-0540">Nuclease</keyword>
<dbReference type="FunFam" id="3.30.70.270:FF:000020">
    <property type="entry name" value="Transposon Tf2-6 polyprotein-like Protein"/>
    <property type="match status" value="1"/>
</dbReference>
<dbReference type="Proteomes" id="UP001054902">
    <property type="component" value="Unassembled WGS sequence"/>
</dbReference>
<dbReference type="InterPro" id="IPR021109">
    <property type="entry name" value="Peptidase_aspartic_dom_sf"/>
</dbReference>
<dbReference type="Gene3D" id="3.10.10.10">
    <property type="entry name" value="HIV Type 1 Reverse Transcriptase, subunit A, domain 1"/>
    <property type="match status" value="1"/>
</dbReference>
<keyword evidence="6" id="KW-0511">Multifunctional enzyme</keyword>
<sequence length="791" mass="92243">MLDTSTGITNPAIDINSDFWQEPTDCLMLDQESLMWKEYINSPRKYNLREFLFDPTVRVEMNPLQKVDQMKMTNRNPVTLILPKLINGMSDVKLMRGLIDSGSDKTAIVRAALPSGCPLTEIPDENFLGFGGITTIHEKVTLQQVILPEFSRSLQIESFDAVVMDGRSNYDIILGRDFLQQIRIILDFENLQIKWMNMEISMKPSRYWNDLENVQMAFAEYTDEANEEPKDGYAATILPSKYDDVSPDVIAAKQTHLDEQKQQDLKRVLHQFPTLFNGKLKQYKGEEVHLTLKKDAKPVQSRVFKNDFDRLVEQGVMKKAPRSEWVAPTFIIPKKDGRVCWVSDFRELNKNLIRKQYTLPRIHDIFERRNGYKYFTKLDITQYYTFELDKASSMLCTIATPFGLYRYLRLPMGILESPDIAQEIMERLLANCDCEVYIDDIGIFSRTWKEHIAKLNKILHILQDANFTINPLKCEWAVQETDWLGHWLTPVGIKPWEKKIKPLLALPKPRTTKEVKSFLGAINFYKDMWKRRPHLQQPLTELLKKGSFKWGPAQDKAFEQIKALMASDVLLYYPDHNKAFHIYTDSSDYQLGSSIAQYDDDGILHPVAYFSHKLNSAQMNYTVGDKEFLSIFETLRTYRTMLLGAEIHLYTDHQNLTFKNINSQRILRWRMYIEEYGPKLHFIPGETNTLADYFSCVELNQQVMEEKSPGPTTEVVDSYYQDIVNDDWRLAECLLPISDAFINVQEKALFPMNFDRIQLAQQRDASLQQLRQQKPQEYVLRQTGQHNLIYH</sequence>
<evidence type="ECO:0000256" key="5">
    <source>
        <dbReference type="ARBA" id="ARBA00022801"/>
    </source>
</evidence>
<keyword evidence="4" id="KW-0255">Endonuclease</keyword>
<dbReference type="PANTHER" id="PTHR37984:SF5">
    <property type="entry name" value="PROTEIN NYNRIN-LIKE"/>
    <property type="match status" value="1"/>
</dbReference>
<dbReference type="GO" id="GO:0006508">
    <property type="term" value="P:proteolysis"/>
    <property type="evidence" value="ECO:0007669"/>
    <property type="project" value="InterPro"/>
</dbReference>
<evidence type="ECO:0000256" key="6">
    <source>
        <dbReference type="ARBA" id="ARBA00023268"/>
    </source>
</evidence>
<dbReference type="InterPro" id="IPR043128">
    <property type="entry name" value="Rev_trsase/Diguanyl_cyclase"/>
</dbReference>
<feature type="domain" description="Reverse transcriptase" evidence="8">
    <location>
        <begin position="313"/>
        <end position="488"/>
    </location>
</feature>
<proteinExistence type="predicted"/>
<dbReference type="AlphaFoldDB" id="A0AAD3CQB5"/>
<keyword evidence="1" id="KW-0808">Transferase</keyword>